<organism evidence="2 3">
    <name type="scientific">Brucella endophytica</name>
    <dbReference type="NCBI Taxonomy" id="1963359"/>
    <lineage>
        <taxon>Bacteria</taxon>
        <taxon>Pseudomonadati</taxon>
        <taxon>Pseudomonadota</taxon>
        <taxon>Alphaproteobacteria</taxon>
        <taxon>Hyphomicrobiales</taxon>
        <taxon>Brucellaceae</taxon>
        <taxon>Brucella/Ochrobactrum group</taxon>
        <taxon>Brucella</taxon>
    </lineage>
</organism>
<keyword evidence="1" id="KW-0175">Coiled coil</keyword>
<evidence type="ECO:0000313" key="3">
    <source>
        <dbReference type="Proteomes" id="UP000646478"/>
    </source>
</evidence>
<comment type="caution">
    <text evidence="2">The sequence shown here is derived from an EMBL/GenBank/DDBJ whole genome shotgun (WGS) entry which is preliminary data.</text>
</comment>
<dbReference type="RefSeq" id="WP_188825036.1">
    <property type="nucleotide sequence ID" value="NZ_BMHH01000013.1"/>
</dbReference>
<reference evidence="2" key="1">
    <citation type="journal article" date="2014" name="Int. J. Syst. Evol. Microbiol.">
        <title>Complete genome sequence of Corynebacterium casei LMG S-19264T (=DSM 44701T), isolated from a smear-ripened cheese.</title>
        <authorList>
            <consortium name="US DOE Joint Genome Institute (JGI-PGF)"/>
            <person name="Walter F."/>
            <person name="Albersmeier A."/>
            <person name="Kalinowski J."/>
            <person name="Ruckert C."/>
        </authorList>
    </citation>
    <scope>NUCLEOTIDE SEQUENCE</scope>
    <source>
        <strain evidence="2">CGMCC 1.15082</strain>
    </source>
</reference>
<gene>
    <name evidence="2" type="ORF">GCM10011491_30290</name>
</gene>
<sequence>MSTPTAPEVADLIKKMEAAYEWIREPDWAEVFNATDHVRWMNSRPCGPLLQAATALRSLQAERDRLAERVKELINTLDGIRIYGSDTLSGNATGPDDANWYRLAVREMTKRAAILTYGGDDAA</sequence>
<proteinExistence type="predicted"/>
<keyword evidence="3" id="KW-1185">Reference proteome</keyword>
<reference evidence="2" key="2">
    <citation type="submission" date="2020-09" db="EMBL/GenBank/DDBJ databases">
        <authorList>
            <person name="Sun Q."/>
            <person name="Zhou Y."/>
        </authorList>
    </citation>
    <scope>NUCLEOTIDE SEQUENCE</scope>
    <source>
        <strain evidence="2">CGMCC 1.15082</strain>
    </source>
</reference>
<dbReference type="Proteomes" id="UP000646478">
    <property type="component" value="Unassembled WGS sequence"/>
</dbReference>
<protein>
    <submittedName>
        <fullName evidence="2">Uncharacterized protein</fullName>
    </submittedName>
</protein>
<evidence type="ECO:0000313" key="2">
    <source>
        <dbReference type="EMBL" id="GGA99988.1"/>
    </source>
</evidence>
<dbReference type="AlphaFoldDB" id="A0A916SHQ9"/>
<name>A0A916SHQ9_9HYPH</name>
<accession>A0A916SHQ9</accession>
<evidence type="ECO:0000256" key="1">
    <source>
        <dbReference type="SAM" id="Coils"/>
    </source>
</evidence>
<feature type="coiled-coil region" evidence="1">
    <location>
        <begin position="49"/>
        <end position="76"/>
    </location>
</feature>
<dbReference type="EMBL" id="BMHH01000013">
    <property type="protein sequence ID" value="GGA99988.1"/>
    <property type="molecule type" value="Genomic_DNA"/>
</dbReference>